<dbReference type="GeneID" id="94841608"/>
<name>A0A1J4K0M5_9EUKA</name>
<protein>
    <submittedName>
        <fullName evidence="2">Uncharacterized protein</fullName>
    </submittedName>
</protein>
<feature type="region of interest" description="Disordered" evidence="1">
    <location>
        <begin position="87"/>
        <end position="139"/>
    </location>
</feature>
<keyword evidence="3" id="KW-1185">Reference proteome</keyword>
<dbReference type="RefSeq" id="XP_068356181.1">
    <property type="nucleotide sequence ID" value="XM_068506904.1"/>
</dbReference>
<dbReference type="VEuPathDB" id="TrichDB:TRFO_29662"/>
<evidence type="ECO:0000313" key="3">
    <source>
        <dbReference type="Proteomes" id="UP000179807"/>
    </source>
</evidence>
<comment type="caution">
    <text evidence="2">The sequence shown here is derived from an EMBL/GenBank/DDBJ whole genome shotgun (WGS) entry which is preliminary data.</text>
</comment>
<dbReference type="Proteomes" id="UP000179807">
    <property type="component" value="Unassembled WGS sequence"/>
</dbReference>
<proteinExistence type="predicted"/>
<sequence>MQTSKQRVKYSGWGIRKIIIINPNSHEIMDSYPITEDITHTKKFARNKPRKSYYDELDQYNSSEINTIFEKNGRVPLPEINFLPDPKIRRISSPCQPQKSNNNNVDNPRSQNGESNSLNESNEFEAGDIDKSNSSKTNYNDFTEEIQSRVRFSDSHKSDFIESDIDFSNSGEENIDDYYFDALVSNSSPNGEDIDEIFEAPTAPRKRVFYTLPDIYQTRFPFKIEEKNDALISPNFDEILEYTLGSDHEFDNINDLLDKTIDISHGVIIIENNDA</sequence>
<gene>
    <name evidence="2" type="ORF">TRFO_29662</name>
</gene>
<organism evidence="2 3">
    <name type="scientific">Tritrichomonas foetus</name>
    <dbReference type="NCBI Taxonomy" id="1144522"/>
    <lineage>
        <taxon>Eukaryota</taxon>
        <taxon>Metamonada</taxon>
        <taxon>Parabasalia</taxon>
        <taxon>Tritrichomonadida</taxon>
        <taxon>Tritrichomonadidae</taxon>
        <taxon>Tritrichomonas</taxon>
    </lineage>
</organism>
<evidence type="ECO:0000313" key="2">
    <source>
        <dbReference type="EMBL" id="OHT03045.1"/>
    </source>
</evidence>
<dbReference type="AlphaFoldDB" id="A0A1J4K0M5"/>
<evidence type="ECO:0000256" key="1">
    <source>
        <dbReference type="SAM" id="MobiDB-lite"/>
    </source>
</evidence>
<reference evidence="2" key="1">
    <citation type="submission" date="2016-10" db="EMBL/GenBank/DDBJ databases">
        <authorList>
            <person name="Benchimol M."/>
            <person name="Almeida L.G."/>
            <person name="Vasconcelos A.T."/>
            <person name="Perreira-Neves A."/>
            <person name="Rosa I.A."/>
            <person name="Tasca T."/>
            <person name="Bogo M.R."/>
            <person name="de Souza W."/>
        </authorList>
    </citation>
    <scope>NUCLEOTIDE SEQUENCE [LARGE SCALE GENOMIC DNA]</scope>
    <source>
        <strain evidence="2">K</strain>
    </source>
</reference>
<feature type="compositionally biased region" description="Low complexity" evidence="1">
    <location>
        <begin position="110"/>
        <end position="121"/>
    </location>
</feature>
<dbReference type="EMBL" id="MLAK01000842">
    <property type="protein sequence ID" value="OHT03045.1"/>
    <property type="molecule type" value="Genomic_DNA"/>
</dbReference>
<accession>A0A1J4K0M5</accession>
<feature type="compositionally biased region" description="Polar residues" evidence="1">
    <location>
        <begin position="93"/>
        <end position="109"/>
    </location>
</feature>